<proteinExistence type="predicted"/>
<evidence type="ECO:0000259" key="1">
    <source>
        <dbReference type="PROSITE" id="PS50930"/>
    </source>
</evidence>
<dbReference type="Proteomes" id="UP000199452">
    <property type="component" value="Unassembled WGS sequence"/>
</dbReference>
<dbReference type="Gene3D" id="2.40.50.1020">
    <property type="entry name" value="LytTr DNA-binding domain"/>
    <property type="match status" value="1"/>
</dbReference>
<evidence type="ECO:0000313" key="2">
    <source>
        <dbReference type="EMBL" id="SDC80203.1"/>
    </source>
</evidence>
<organism evidence="2 3">
    <name type="scientific">Williamwhitmania taraxaci</name>
    <dbReference type="NCBI Taxonomy" id="1640674"/>
    <lineage>
        <taxon>Bacteria</taxon>
        <taxon>Pseudomonadati</taxon>
        <taxon>Bacteroidota</taxon>
        <taxon>Bacteroidia</taxon>
        <taxon>Bacteroidales</taxon>
        <taxon>Williamwhitmaniaceae</taxon>
        <taxon>Williamwhitmania</taxon>
    </lineage>
</organism>
<dbReference type="Pfam" id="PF04397">
    <property type="entry name" value="LytTR"/>
    <property type="match status" value="1"/>
</dbReference>
<dbReference type="EMBL" id="FMYP01000052">
    <property type="protein sequence ID" value="SDC80203.1"/>
    <property type="molecule type" value="Genomic_DNA"/>
</dbReference>
<dbReference type="GO" id="GO:0003677">
    <property type="term" value="F:DNA binding"/>
    <property type="evidence" value="ECO:0007669"/>
    <property type="project" value="UniProtKB-KW"/>
</dbReference>
<gene>
    <name evidence="2" type="ORF">SAMN05216323_105219</name>
</gene>
<dbReference type="AlphaFoldDB" id="A0A1G6PJ68"/>
<sequence length="127" mass="14875">MELELVAAPITKFNELDVLAALKGIDIKCIQFFESVDTRTYVVLDNGSRKQVFAPLYVFEEMLPKDVFFRCGWSHVVNVSRINSFFMLNDTTLVMDCGEEILIPRYQRHTIFKIMEQMWFAQQRQIG</sequence>
<dbReference type="SMART" id="SM00850">
    <property type="entry name" value="LytTR"/>
    <property type="match status" value="1"/>
</dbReference>
<keyword evidence="3" id="KW-1185">Reference proteome</keyword>
<protein>
    <submittedName>
        <fullName evidence="2">LytTr DNA-binding domain-containing protein</fullName>
    </submittedName>
</protein>
<reference evidence="2 3" key="1">
    <citation type="submission" date="2016-09" db="EMBL/GenBank/DDBJ databases">
        <authorList>
            <person name="Capua I."/>
            <person name="De Benedictis P."/>
            <person name="Joannis T."/>
            <person name="Lombin L.H."/>
            <person name="Cattoli G."/>
        </authorList>
    </citation>
    <scope>NUCLEOTIDE SEQUENCE [LARGE SCALE GENOMIC DNA]</scope>
    <source>
        <strain evidence="2 3">A7P-90m</strain>
    </source>
</reference>
<feature type="domain" description="HTH LytTR-type" evidence="1">
    <location>
        <begin position="25"/>
        <end position="82"/>
    </location>
</feature>
<dbReference type="InterPro" id="IPR007492">
    <property type="entry name" value="LytTR_DNA-bd_dom"/>
</dbReference>
<dbReference type="RefSeq" id="WP_092439583.1">
    <property type="nucleotide sequence ID" value="NZ_FMYP01000052.1"/>
</dbReference>
<name>A0A1G6PJ68_9BACT</name>
<dbReference type="STRING" id="1640674.SAMN05216323_105219"/>
<dbReference type="PROSITE" id="PS50930">
    <property type="entry name" value="HTH_LYTTR"/>
    <property type="match status" value="1"/>
</dbReference>
<accession>A0A1G6PJ68</accession>
<evidence type="ECO:0000313" key="3">
    <source>
        <dbReference type="Proteomes" id="UP000199452"/>
    </source>
</evidence>
<keyword evidence="2" id="KW-0238">DNA-binding</keyword>